<feature type="compositionally biased region" description="Polar residues" evidence="1">
    <location>
        <begin position="114"/>
        <end position="124"/>
    </location>
</feature>
<feature type="compositionally biased region" description="Low complexity" evidence="1">
    <location>
        <begin position="15"/>
        <end position="33"/>
    </location>
</feature>
<name>A0ABU2CE07_9BURK</name>
<feature type="compositionally biased region" description="Polar residues" evidence="1">
    <location>
        <begin position="96"/>
        <end position="107"/>
    </location>
</feature>
<dbReference type="EMBL" id="JAVDXT010000004">
    <property type="protein sequence ID" value="MDR7379442.1"/>
    <property type="molecule type" value="Genomic_DNA"/>
</dbReference>
<sequence>MQLPSVERNVNWPLSAAGSQSGGSAAAAKAETSAIQEATAKVEAVSKPEPSVKLDISTAVKEIVELEVAARARAQARVANPQDDANGLEAVGRIDSTGTTSALQSVNAAEESKNTGNSLQNESPETAAKAAKLLAAGKEPGPNQPTAVDDEPSTDWTTAPKAAEKKPENPPPEPISKKLLDFLQALWRAGGNAVDVAQEANKTLNPDKLAEGPLTYEDPSAVKKTSGV</sequence>
<proteinExistence type="predicted"/>
<dbReference type="Proteomes" id="UP001180487">
    <property type="component" value="Unassembled WGS sequence"/>
</dbReference>
<organism evidence="2 3">
    <name type="scientific">Rhodoferax ferrireducens</name>
    <dbReference type="NCBI Taxonomy" id="192843"/>
    <lineage>
        <taxon>Bacteria</taxon>
        <taxon>Pseudomonadati</taxon>
        <taxon>Pseudomonadota</taxon>
        <taxon>Betaproteobacteria</taxon>
        <taxon>Burkholderiales</taxon>
        <taxon>Comamonadaceae</taxon>
        <taxon>Rhodoferax</taxon>
    </lineage>
</organism>
<feature type="region of interest" description="Disordered" evidence="1">
    <location>
        <begin position="205"/>
        <end position="228"/>
    </location>
</feature>
<protein>
    <submittedName>
        <fullName evidence="2">Uncharacterized protein</fullName>
    </submittedName>
</protein>
<gene>
    <name evidence="2" type="ORF">J2X19_004136</name>
</gene>
<feature type="compositionally biased region" description="Low complexity" evidence="1">
    <location>
        <begin position="127"/>
        <end position="136"/>
    </location>
</feature>
<evidence type="ECO:0000313" key="3">
    <source>
        <dbReference type="Proteomes" id="UP001180487"/>
    </source>
</evidence>
<evidence type="ECO:0000313" key="2">
    <source>
        <dbReference type="EMBL" id="MDR7379442.1"/>
    </source>
</evidence>
<accession>A0ABU2CE07</accession>
<keyword evidence="3" id="KW-1185">Reference proteome</keyword>
<dbReference type="RefSeq" id="WP_310376080.1">
    <property type="nucleotide sequence ID" value="NZ_JAVDXT010000004.1"/>
</dbReference>
<feature type="region of interest" description="Disordered" evidence="1">
    <location>
        <begin position="1"/>
        <end position="33"/>
    </location>
</feature>
<reference evidence="2 3" key="1">
    <citation type="submission" date="2023-07" db="EMBL/GenBank/DDBJ databases">
        <title>Sorghum-associated microbial communities from plants grown in Nebraska, USA.</title>
        <authorList>
            <person name="Schachtman D."/>
        </authorList>
    </citation>
    <scope>NUCLEOTIDE SEQUENCE [LARGE SCALE GENOMIC DNA]</scope>
    <source>
        <strain evidence="2 3">BE313</strain>
    </source>
</reference>
<comment type="caution">
    <text evidence="2">The sequence shown here is derived from an EMBL/GenBank/DDBJ whole genome shotgun (WGS) entry which is preliminary data.</text>
</comment>
<evidence type="ECO:0000256" key="1">
    <source>
        <dbReference type="SAM" id="MobiDB-lite"/>
    </source>
</evidence>
<feature type="region of interest" description="Disordered" evidence="1">
    <location>
        <begin position="75"/>
        <end position="176"/>
    </location>
</feature>